<dbReference type="InterPro" id="IPR013221">
    <property type="entry name" value="Mur_ligase_cen"/>
</dbReference>
<evidence type="ECO:0000256" key="2">
    <source>
        <dbReference type="ARBA" id="ARBA00004752"/>
    </source>
</evidence>
<dbReference type="GO" id="GO:0008360">
    <property type="term" value="P:regulation of cell shape"/>
    <property type="evidence" value="ECO:0007669"/>
    <property type="project" value="UniProtKB-KW"/>
</dbReference>
<dbReference type="GO" id="GO:0051301">
    <property type="term" value="P:cell division"/>
    <property type="evidence" value="ECO:0007669"/>
    <property type="project" value="UniProtKB-KW"/>
</dbReference>
<dbReference type="Gene3D" id="3.40.1190.10">
    <property type="entry name" value="Mur-like, catalytic domain"/>
    <property type="match status" value="1"/>
</dbReference>
<dbReference type="NCBIfam" id="TIGR01087">
    <property type="entry name" value="murD"/>
    <property type="match status" value="1"/>
</dbReference>
<dbReference type="UniPathway" id="UPA00219"/>
<dbReference type="InterPro" id="IPR036565">
    <property type="entry name" value="Mur-like_cat_sf"/>
</dbReference>
<protein>
    <recommendedName>
        <fullName evidence="9 10">UDP-N-acetylmuramoylalanine--D-glutamate ligase</fullName>
        <ecNumber evidence="9 10">6.3.2.9</ecNumber>
    </recommendedName>
    <alternativeName>
        <fullName evidence="9">D-glutamic acid-adding enzyme</fullName>
    </alternativeName>
    <alternativeName>
        <fullName evidence="9">UDP-N-acetylmuramoyl-L-alanyl-D-glutamate synthetase</fullName>
    </alternativeName>
</protein>
<dbReference type="GO" id="GO:0004326">
    <property type="term" value="F:tetrahydrofolylpolyglutamate synthase activity"/>
    <property type="evidence" value="ECO:0007669"/>
    <property type="project" value="InterPro"/>
</dbReference>
<evidence type="ECO:0000256" key="6">
    <source>
        <dbReference type="ARBA" id="ARBA00022741"/>
    </source>
</evidence>
<proteinExistence type="inferred from homology"/>
<organism evidence="13 14">
    <name type="scientific">Candidatus Portnoybacteria bacterium RIFCSPHIGHO2_12_FULL_38_9</name>
    <dbReference type="NCBI Taxonomy" id="1801997"/>
    <lineage>
        <taxon>Bacteria</taxon>
        <taxon>Candidatus Portnoyibacteriota</taxon>
    </lineage>
</organism>
<keyword evidence="7 9" id="KW-0067">ATP-binding</keyword>
<feature type="binding site" evidence="9">
    <location>
        <begin position="120"/>
        <end position="126"/>
    </location>
    <ligand>
        <name>ATP</name>
        <dbReference type="ChEBI" id="CHEBI:30616"/>
    </ligand>
</feature>
<comment type="caution">
    <text evidence="13">The sequence shown here is derived from an EMBL/GenBank/DDBJ whole genome shotgun (WGS) entry which is preliminary data.</text>
</comment>
<evidence type="ECO:0000259" key="11">
    <source>
        <dbReference type="Pfam" id="PF02875"/>
    </source>
</evidence>
<dbReference type="EC" id="6.3.2.9" evidence="9 10"/>
<dbReference type="Pfam" id="PF21799">
    <property type="entry name" value="MurD-like_N"/>
    <property type="match status" value="1"/>
</dbReference>
<name>A0A1G2FHR9_9BACT</name>
<dbReference type="Gene3D" id="3.90.190.20">
    <property type="entry name" value="Mur ligase, C-terminal domain"/>
    <property type="match status" value="1"/>
</dbReference>
<dbReference type="InterPro" id="IPR004101">
    <property type="entry name" value="Mur_ligase_C"/>
</dbReference>
<feature type="domain" description="Mur ligase central" evidence="12">
    <location>
        <begin position="118"/>
        <end position="296"/>
    </location>
</feature>
<dbReference type="GO" id="GO:0005737">
    <property type="term" value="C:cytoplasm"/>
    <property type="evidence" value="ECO:0007669"/>
    <property type="project" value="UniProtKB-SubCell"/>
</dbReference>
<dbReference type="InterPro" id="IPR018109">
    <property type="entry name" value="Folylpolyglutamate_synth_CS"/>
</dbReference>
<sequence>MNIKDFKNKKITIMGLGLHGGGAGAAKFFSQAGARVLATDLRNKEELKESLEKLKGLPIKFVLGQHRSEDFINTDLVVKNPAVSEKSKYLQLAQKNKAPIDTDVGIFFELCPAPIIGVTGTKGKSTTASLIAKMLAQKYSKVILAGNIRASVLEKLSEIDKNSLVVLELSSWQLAGLRPHRKSPGTAVITNIMPDHLNRYQTMAEYIEDKKCIFKWQKSKNYLILNYDDKIVRELNGSAKSQVIYFTAENGPLEEIKGGFVKGDKIFLKKEAVCSLEDINLAGQHNLNNVLAAVTTASLYGVSAKSIKKALKKFKGLEGRLEIIAQINGVKYINDTTATTPEAVLAGLNSFSAKQGIILIAGGADKNLDFSQLAEKIVKKVKGLLLLPGTATDKIETALEKIASSEDAIRIIKVSQMSEAVQEASKLAATGDIVLLSSGAASFGLFRHEFERGEEFKKAVSLLKNLESGI</sequence>
<dbReference type="PANTHER" id="PTHR43692:SF1">
    <property type="entry name" value="UDP-N-ACETYLMURAMOYLALANINE--D-GLUTAMATE LIGASE"/>
    <property type="match status" value="1"/>
</dbReference>
<dbReference type="GO" id="GO:0071555">
    <property type="term" value="P:cell wall organization"/>
    <property type="evidence" value="ECO:0007669"/>
    <property type="project" value="UniProtKB-KW"/>
</dbReference>
<dbReference type="SUPFAM" id="SSF51984">
    <property type="entry name" value="MurCD N-terminal domain"/>
    <property type="match status" value="1"/>
</dbReference>
<gene>
    <name evidence="9" type="primary">murD</name>
    <name evidence="13" type="ORF">A3J64_02200</name>
</gene>
<evidence type="ECO:0000256" key="5">
    <source>
        <dbReference type="ARBA" id="ARBA00022618"/>
    </source>
</evidence>
<evidence type="ECO:0000259" key="12">
    <source>
        <dbReference type="Pfam" id="PF08245"/>
    </source>
</evidence>
<dbReference type="Proteomes" id="UP000177061">
    <property type="component" value="Unassembled WGS sequence"/>
</dbReference>
<keyword evidence="8 9" id="KW-0131">Cell cycle</keyword>
<dbReference type="GO" id="GO:0009252">
    <property type="term" value="P:peptidoglycan biosynthetic process"/>
    <property type="evidence" value="ECO:0007669"/>
    <property type="project" value="UniProtKB-UniRule"/>
</dbReference>
<dbReference type="PANTHER" id="PTHR43692">
    <property type="entry name" value="UDP-N-ACETYLMURAMOYLALANINE--D-GLUTAMATE LIGASE"/>
    <property type="match status" value="1"/>
</dbReference>
<evidence type="ECO:0000313" key="14">
    <source>
        <dbReference type="Proteomes" id="UP000177061"/>
    </source>
</evidence>
<dbReference type="HAMAP" id="MF_00639">
    <property type="entry name" value="MurD"/>
    <property type="match status" value="1"/>
</dbReference>
<evidence type="ECO:0000256" key="1">
    <source>
        <dbReference type="ARBA" id="ARBA00004496"/>
    </source>
</evidence>
<evidence type="ECO:0000256" key="3">
    <source>
        <dbReference type="ARBA" id="ARBA00022490"/>
    </source>
</evidence>
<keyword evidence="4 9" id="KW-0436">Ligase</keyword>
<dbReference type="GO" id="GO:0008764">
    <property type="term" value="F:UDP-N-acetylmuramoylalanine-D-glutamate ligase activity"/>
    <property type="evidence" value="ECO:0007669"/>
    <property type="project" value="UniProtKB-UniRule"/>
</dbReference>
<evidence type="ECO:0000313" key="13">
    <source>
        <dbReference type="EMBL" id="OGZ37387.1"/>
    </source>
</evidence>
<dbReference type="GO" id="GO:0005524">
    <property type="term" value="F:ATP binding"/>
    <property type="evidence" value="ECO:0007669"/>
    <property type="project" value="UniProtKB-UniRule"/>
</dbReference>
<reference evidence="13 14" key="1">
    <citation type="journal article" date="2016" name="Nat. Commun.">
        <title>Thousands of microbial genomes shed light on interconnected biogeochemical processes in an aquifer system.</title>
        <authorList>
            <person name="Anantharaman K."/>
            <person name="Brown C.T."/>
            <person name="Hug L.A."/>
            <person name="Sharon I."/>
            <person name="Castelle C.J."/>
            <person name="Probst A.J."/>
            <person name="Thomas B.C."/>
            <person name="Singh A."/>
            <person name="Wilkins M.J."/>
            <person name="Karaoz U."/>
            <person name="Brodie E.L."/>
            <person name="Williams K.H."/>
            <person name="Hubbard S.S."/>
            <person name="Banfield J.F."/>
        </authorList>
    </citation>
    <scope>NUCLEOTIDE SEQUENCE [LARGE SCALE GENOMIC DNA]</scope>
</reference>
<comment type="similarity">
    <text evidence="9">Belongs to the MurCDEF family.</text>
</comment>
<dbReference type="SUPFAM" id="SSF53244">
    <property type="entry name" value="MurD-like peptide ligases, peptide-binding domain"/>
    <property type="match status" value="1"/>
</dbReference>
<dbReference type="Pfam" id="PF02875">
    <property type="entry name" value="Mur_ligase_C"/>
    <property type="match status" value="1"/>
</dbReference>
<dbReference type="AlphaFoldDB" id="A0A1G2FHR9"/>
<keyword evidence="3 9" id="KW-0963">Cytoplasm</keyword>
<evidence type="ECO:0000256" key="4">
    <source>
        <dbReference type="ARBA" id="ARBA00022598"/>
    </source>
</evidence>
<keyword evidence="9 10" id="KW-0573">Peptidoglycan synthesis</keyword>
<evidence type="ECO:0000256" key="8">
    <source>
        <dbReference type="ARBA" id="ARBA00023306"/>
    </source>
</evidence>
<comment type="catalytic activity">
    <reaction evidence="9 10">
        <text>UDP-N-acetyl-alpha-D-muramoyl-L-alanine + D-glutamate + ATP = UDP-N-acetyl-alpha-D-muramoyl-L-alanyl-D-glutamate + ADP + phosphate + H(+)</text>
        <dbReference type="Rhea" id="RHEA:16429"/>
        <dbReference type="ChEBI" id="CHEBI:15378"/>
        <dbReference type="ChEBI" id="CHEBI:29986"/>
        <dbReference type="ChEBI" id="CHEBI:30616"/>
        <dbReference type="ChEBI" id="CHEBI:43474"/>
        <dbReference type="ChEBI" id="CHEBI:83898"/>
        <dbReference type="ChEBI" id="CHEBI:83900"/>
        <dbReference type="ChEBI" id="CHEBI:456216"/>
        <dbReference type="EC" id="6.3.2.9"/>
    </reaction>
</comment>
<evidence type="ECO:0000256" key="9">
    <source>
        <dbReference type="HAMAP-Rule" id="MF_00639"/>
    </source>
</evidence>
<accession>A0A1G2FHR9</accession>
<comment type="subcellular location">
    <subcellularLocation>
        <location evidence="1 9 10">Cytoplasm</location>
    </subcellularLocation>
</comment>
<dbReference type="PROSITE" id="PS01011">
    <property type="entry name" value="FOLYLPOLYGLU_SYNT_1"/>
    <property type="match status" value="1"/>
</dbReference>
<comment type="function">
    <text evidence="9 10">Cell wall formation. Catalyzes the addition of glutamate to the nucleotide precursor UDP-N-acetylmuramoyl-L-alanine (UMA).</text>
</comment>
<feature type="domain" description="Mur ligase C-terminal" evidence="11">
    <location>
        <begin position="319"/>
        <end position="437"/>
    </location>
</feature>
<dbReference type="InterPro" id="IPR005762">
    <property type="entry name" value="MurD"/>
</dbReference>
<keyword evidence="5 9" id="KW-0132">Cell division</keyword>
<keyword evidence="6 9" id="KW-0547">Nucleotide-binding</keyword>
<comment type="pathway">
    <text evidence="2 9 10">Cell wall biogenesis; peptidoglycan biosynthesis.</text>
</comment>
<dbReference type="Pfam" id="PF08245">
    <property type="entry name" value="Mur_ligase_M"/>
    <property type="match status" value="1"/>
</dbReference>
<dbReference type="InterPro" id="IPR036615">
    <property type="entry name" value="Mur_ligase_C_dom_sf"/>
</dbReference>
<keyword evidence="9 10" id="KW-0133">Cell shape</keyword>
<keyword evidence="9 10" id="KW-0961">Cell wall biogenesis/degradation</keyword>
<dbReference type="STRING" id="1801997.A3J64_02200"/>
<evidence type="ECO:0000256" key="7">
    <source>
        <dbReference type="ARBA" id="ARBA00022840"/>
    </source>
</evidence>
<dbReference type="Gene3D" id="3.40.50.720">
    <property type="entry name" value="NAD(P)-binding Rossmann-like Domain"/>
    <property type="match status" value="1"/>
</dbReference>
<dbReference type="SUPFAM" id="SSF53623">
    <property type="entry name" value="MurD-like peptide ligases, catalytic domain"/>
    <property type="match status" value="1"/>
</dbReference>
<evidence type="ECO:0000256" key="10">
    <source>
        <dbReference type="RuleBase" id="RU003664"/>
    </source>
</evidence>
<dbReference type="EMBL" id="MHNB01000009">
    <property type="protein sequence ID" value="OGZ37387.1"/>
    <property type="molecule type" value="Genomic_DNA"/>
</dbReference>